<keyword evidence="1" id="KW-1133">Transmembrane helix</keyword>
<evidence type="ECO:0000313" key="4">
    <source>
        <dbReference type="Proteomes" id="UP001172778"/>
    </source>
</evidence>
<feature type="transmembrane region" description="Helical" evidence="1">
    <location>
        <begin position="148"/>
        <end position="166"/>
    </location>
</feature>
<feature type="transmembrane region" description="Helical" evidence="1">
    <location>
        <begin position="207"/>
        <end position="229"/>
    </location>
</feature>
<feature type="transmembrane region" description="Helical" evidence="1">
    <location>
        <begin position="235"/>
        <end position="252"/>
    </location>
</feature>
<name>A0ABT7DY55_9NEIS</name>
<evidence type="ECO:0000256" key="1">
    <source>
        <dbReference type="SAM" id="Phobius"/>
    </source>
</evidence>
<proteinExistence type="predicted"/>
<feature type="transmembrane region" description="Helical" evidence="1">
    <location>
        <begin position="123"/>
        <end position="141"/>
    </location>
</feature>
<reference evidence="3" key="1">
    <citation type="submission" date="2023-03" db="EMBL/GenBank/DDBJ databases">
        <title>Chitinimonas shenzhenensis gen. nov., sp. nov., a novel member of family Burkholderiaceae isolated from activated sludge collected in Shen Zhen, China.</title>
        <authorList>
            <person name="Wang X."/>
        </authorList>
    </citation>
    <scope>NUCLEOTIDE SEQUENCE</scope>
    <source>
        <strain evidence="3">DQS-5</strain>
    </source>
</reference>
<keyword evidence="1" id="KW-0472">Membrane</keyword>
<feature type="transmembrane region" description="Helical" evidence="1">
    <location>
        <begin position="97"/>
        <end position="117"/>
    </location>
</feature>
<organism evidence="3 4">
    <name type="scientific">Parachitinimonas caeni</name>
    <dbReference type="NCBI Taxonomy" id="3031301"/>
    <lineage>
        <taxon>Bacteria</taxon>
        <taxon>Pseudomonadati</taxon>
        <taxon>Pseudomonadota</taxon>
        <taxon>Betaproteobacteria</taxon>
        <taxon>Neisseriales</taxon>
        <taxon>Chitinibacteraceae</taxon>
        <taxon>Parachitinimonas</taxon>
    </lineage>
</organism>
<keyword evidence="4" id="KW-1185">Reference proteome</keyword>
<feature type="transmembrane region" description="Helical" evidence="1">
    <location>
        <begin position="259"/>
        <end position="282"/>
    </location>
</feature>
<dbReference type="Proteomes" id="UP001172778">
    <property type="component" value="Unassembled WGS sequence"/>
</dbReference>
<feature type="transmembrane region" description="Helical" evidence="1">
    <location>
        <begin position="71"/>
        <end position="90"/>
    </location>
</feature>
<evidence type="ECO:0000313" key="3">
    <source>
        <dbReference type="EMBL" id="MDK2123582.1"/>
    </source>
</evidence>
<feature type="transmembrane region" description="Helical" evidence="1">
    <location>
        <begin position="178"/>
        <end position="195"/>
    </location>
</feature>
<comment type="caution">
    <text evidence="3">The sequence shown here is derived from an EMBL/GenBank/DDBJ whole genome shotgun (WGS) entry which is preliminary data.</text>
</comment>
<dbReference type="RefSeq" id="WP_284099882.1">
    <property type="nucleotide sequence ID" value="NZ_JARRAF010000005.1"/>
</dbReference>
<feature type="transmembrane region" description="Helical" evidence="1">
    <location>
        <begin position="45"/>
        <end position="65"/>
    </location>
</feature>
<sequence>MSLRTELYQIAARHQLDGPTLQRLLQLGDLETEPAGLEHWLPRGIAIFAAALGGFGVILWIAANWETFGRFGRFGLLQTFVLATGIGALLRPAGRAPLGLLSLLGIGGLFAYFGQTYQTGADPWQLFALWAALALPLCLALRSDVLWAPWALVVSTGVSLWVHAHIGHRWHFSTEDLPAHTAGWLASLLLVLWLGPLCQRFSGAGVWSLRTAITLCLGTFSFLALCGLFDHDVSLHYWLGLIATLLLAAVSASRQAFDIYGVSLAALSFNTLLVCGISRLLLHNSDSHDILGHLMLIGLVAAGMLAATVTLVLKLYRRHTAEEHAA</sequence>
<dbReference type="EMBL" id="JARRAF010000005">
    <property type="protein sequence ID" value="MDK2123582.1"/>
    <property type="molecule type" value="Genomic_DNA"/>
</dbReference>
<gene>
    <name evidence="3" type="ORF">PZA18_05920</name>
</gene>
<protein>
    <submittedName>
        <fullName evidence="3">DUF2157 domain-containing protein</fullName>
    </submittedName>
</protein>
<dbReference type="Pfam" id="PF09925">
    <property type="entry name" value="DUF2157"/>
    <property type="match status" value="1"/>
</dbReference>
<accession>A0ABT7DY55</accession>
<keyword evidence="1" id="KW-0812">Transmembrane</keyword>
<feature type="transmembrane region" description="Helical" evidence="1">
    <location>
        <begin position="294"/>
        <end position="316"/>
    </location>
</feature>
<evidence type="ECO:0000259" key="2">
    <source>
        <dbReference type="Pfam" id="PF09925"/>
    </source>
</evidence>
<dbReference type="InterPro" id="IPR018677">
    <property type="entry name" value="DUF2157"/>
</dbReference>
<feature type="domain" description="DUF2157" evidence="2">
    <location>
        <begin position="14"/>
        <end position="147"/>
    </location>
</feature>